<keyword evidence="2 6" id="KW-0479">Metal-binding</keyword>
<feature type="binding site" evidence="6">
    <location>
        <position position="107"/>
    </location>
    <ligand>
        <name>Zn(2+)</name>
        <dbReference type="ChEBI" id="CHEBI:29105"/>
    </ligand>
</feature>
<protein>
    <recommendedName>
        <fullName evidence="6">Methylthioribulose-1-phosphate dehydratase</fullName>
        <shortName evidence="6">MTRu-1-P dehydratase</shortName>
        <ecNumber evidence="6">4.2.1.109</ecNumber>
    </recommendedName>
</protein>
<dbReference type="NCBIfam" id="NF006672">
    <property type="entry name" value="PRK09220.1"/>
    <property type="match status" value="1"/>
</dbReference>
<dbReference type="InterPro" id="IPR050197">
    <property type="entry name" value="Aldolase_class_II_sugar_metab"/>
</dbReference>
<proteinExistence type="inferred from homology"/>
<evidence type="ECO:0000259" key="7">
    <source>
        <dbReference type="SMART" id="SM01007"/>
    </source>
</evidence>
<evidence type="ECO:0000256" key="5">
    <source>
        <dbReference type="ARBA" id="ARBA00023239"/>
    </source>
</evidence>
<dbReference type="PANTHER" id="PTHR22789:SF0">
    <property type="entry name" value="3-OXO-TETRONATE 4-PHOSPHATE DECARBOXYLASE-RELATED"/>
    <property type="match status" value="1"/>
</dbReference>
<sequence length="219" mass="23867">MTEQLISVSSAQDGAWKTAVTQIIRAGERMDQRGWVPATAGNISVRLADGRIAVTRSGGHKGFLTPEGVIEIDLTGNPLLPGDRPSAETLLHCQIYAHFPHTGAVLHGHSIAATVLSMRTKERALYLADYEVLKVFEGQSTHATRVAVPIFSNDQDIARLARSVSLFLDEMKAGYIIQGHGVYVWGPDMDTALARLEGLEFLLACELERLKLSPSFQGM</sequence>
<comment type="function">
    <text evidence="6">Catalyzes the dehydration of methylthioribulose-1-phosphate (MTRu-1-P) into 2,3-diketo-5-methylthiopentyl-1-phosphate (DK-MTP-1-P).</text>
</comment>
<evidence type="ECO:0000256" key="4">
    <source>
        <dbReference type="ARBA" id="ARBA00023167"/>
    </source>
</evidence>
<reference evidence="8 9" key="1">
    <citation type="journal article" date="2020" name="Int. J. Syst. Evol. Microbiol.">
        <title>Novel acetic acid bacteria from cider fermentations: Acetobacter conturbans sp. nov. and Acetobacter fallax sp. nov.</title>
        <authorList>
            <person name="Sombolestani A.S."/>
            <person name="Cleenwerck I."/>
            <person name="Cnockaert M."/>
            <person name="Borremans W."/>
            <person name="Wieme A.D."/>
            <person name="De Vuyst L."/>
            <person name="Vandamme P."/>
        </authorList>
    </citation>
    <scope>NUCLEOTIDE SEQUENCE [LARGE SCALE GENOMIC DNA]</scope>
    <source>
        <strain evidence="8 9">LMG 1627</strain>
    </source>
</reference>
<dbReference type="EMBL" id="WOSY01000003">
    <property type="protein sequence ID" value="NHN87771.1"/>
    <property type="molecule type" value="Genomic_DNA"/>
</dbReference>
<keyword evidence="9" id="KW-1185">Reference proteome</keyword>
<keyword evidence="3 6" id="KW-0862">Zinc</keyword>
<dbReference type="NCBIfam" id="TIGR03328">
    <property type="entry name" value="salvage_mtnB"/>
    <property type="match status" value="1"/>
</dbReference>
<keyword evidence="1 6" id="KW-0028">Amino-acid biosynthesis</keyword>
<evidence type="ECO:0000256" key="3">
    <source>
        <dbReference type="ARBA" id="ARBA00022833"/>
    </source>
</evidence>
<evidence type="ECO:0000313" key="9">
    <source>
        <dbReference type="Proteomes" id="UP000631653"/>
    </source>
</evidence>
<evidence type="ECO:0000313" key="8">
    <source>
        <dbReference type="EMBL" id="NHN87771.1"/>
    </source>
</evidence>
<organism evidence="8 9">
    <name type="scientific">Acetobacter conturbans</name>
    <dbReference type="NCBI Taxonomy" id="1737472"/>
    <lineage>
        <taxon>Bacteria</taxon>
        <taxon>Pseudomonadati</taxon>
        <taxon>Pseudomonadota</taxon>
        <taxon>Alphaproteobacteria</taxon>
        <taxon>Acetobacterales</taxon>
        <taxon>Acetobacteraceae</taxon>
        <taxon>Acetobacter</taxon>
    </lineage>
</organism>
<dbReference type="EC" id="4.2.1.109" evidence="6"/>
<dbReference type="GO" id="GO:0046570">
    <property type="term" value="F:methylthioribulose 1-phosphate dehydratase activity"/>
    <property type="evidence" value="ECO:0007669"/>
    <property type="project" value="UniProtKB-EC"/>
</dbReference>
<dbReference type="InterPro" id="IPR001303">
    <property type="entry name" value="Aldolase_II/adducin_N"/>
</dbReference>
<comment type="similarity">
    <text evidence="6">Belongs to the aldolase class II family. MtnB subfamily.</text>
</comment>
<feature type="domain" description="Class II aldolase/adducin N-terminal" evidence="7">
    <location>
        <begin position="21"/>
        <end position="207"/>
    </location>
</feature>
<dbReference type="InterPro" id="IPR036409">
    <property type="entry name" value="Aldolase_II/adducin_N_sf"/>
</dbReference>
<name>A0ABX0JZ01_9PROT</name>
<evidence type="ECO:0000256" key="6">
    <source>
        <dbReference type="HAMAP-Rule" id="MF_01677"/>
    </source>
</evidence>
<keyword evidence="4 6" id="KW-0486">Methionine biosynthesis</keyword>
<dbReference type="SUPFAM" id="SSF53639">
    <property type="entry name" value="AraD/HMP-PK domain-like"/>
    <property type="match status" value="1"/>
</dbReference>
<feature type="binding site" evidence="6">
    <location>
        <position position="109"/>
    </location>
    <ligand>
        <name>Zn(2+)</name>
        <dbReference type="ChEBI" id="CHEBI:29105"/>
    </ligand>
</feature>
<gene>
    <name evidence="6" type="primary">mtnB</name>
    <name evidence="8" type="ORF">GOB81_03875</name>
</gene>
<comment type="caution">
    <text evidence="8">The sequence shown here is derived from an EMBL/GenBank/DDBJ whole genome shotgun (WGS) entry which is preliminary data.</text>
</comment>
<dbReference type="Proteomes" id="UP000631653">
    <property type="component" value="Unassembled WGS sequence"/>
</dbReference>
<dbReference type="RefSeq" id="WP_173569071.1">
    <property type="nucleotide sequence ID" value="NZ_WOSY01000003.1"/>
</dbReference>
<dbReference type="PANTHER" id="PTHR22789">
    <property type="entry name" value="FUCULOSE PHOSPHATE ALDOLASE"/>
    <property type="match status" value="1"/>
</dbReference>
<dbReference type="HAMAP" id="MF_01677">
    <property type="entry name" value="Salvage_MtnB"/>
    <property type="match status" value="1"/>
</dbReference>
<evidence type="ECO:0000256" key="2">
    <source>
        <dbReference type="ARBA" id="ARBA00022723"/>
    </source>
</evidence>
<comment type="cofactor">
    <cofactor evidence="6">
        <name>Zn(2+)</name>
        <dbReference type="ChEBI" id="CHEBI:29105"/>
    </cofactor>
    <text evidence="6">Binds 1 zinc ion per subunit.</text>
</comment>
<comment type="catalytic activity">
    <reaction evidence="6">
        <text>5-(methylsulfanyl)-D-ribulose 1-phosphate = 5-methylsulfanyl-2,3-dioxopentyl phosphate + H2O</text>
        <dbReference type="Rhea" id="RHEA:15549"/>
        <dbReference type="ChEBI" id="CHEBI:15377"/>
        <dbReference type="ChEBI" id="CHEBI:58548"/>
        <dbReference type="ChEBI" id="CHEBI:58828"/>
        <dbReference type="EC" id="4.2.1.109"/>
    </reaction>
</comment>
<comment type="pathway">
    <text evidence="6">Amino-acid biosynthesis; L-methionine biosynthesis via salvage pathway; L-methionine from S-methyl-5-thio-alpha-D-ribose 1-phosphate: step 2/6.</text>
</comment>
<accession>A0ABX0JZ01</accession>
<dbReference type="SMART" id="SM01007">
    <property type="entry name" value="Aldolase_II"/>
    <property type="match status" value="1"/>
</dbReference>
<dbReference type="InterPro" id="IPR017714">
    <property type="entry name" value="MethylthioRu-1-P_deHdtase_MtnB"/>
</dbReference>
<evidence type="ECO:0000256" key="1">
    <source>
        <dbReference type="ARBA" id="ARBA00022605"/>
    </source>
</evidence>
<dbReference type="Gene3D" id="3.40.225.10">
    <property type="entry name" value="Class II aldolase/adducin N-terminal domain"/>
    <property type="match status" value="1"/>
</dbReference>
<keyword evidence="5 6" id="KW-0456">Lyase</keyword>
<dbReference type="Pfam" id="PF00596">
    <property type="entry name" value="Aldolase_II"/>
    <property type="match status" value="1"/>
</dbReference>